<reference evidence="7" key="1">
    <citation type="submission" date="2016-10" db="EMBL/GenBank/DDBJ databases">
        <authorList>
            <person name="Jeantristanb JTB J.-T."/>
            <person name="Ricardo R."/>
        </authorList>
    </citation>
    <scope>NUCLEOTIDE SEQUENCE [LARGE SCALE GENOMIC DNA]</scope>
</reference>
<evidence type="ECO:0000256" key="3">
    <source>
        <dbReference type="SAM" id="MobiDB-lite"/>
    </source>
</evidence>
<comment type="subcellular location">
    <subcellularLocation>
        <location evidence="1">Membrane</location>
        <topology evidence="1">Multi-pass membrane protein</topology>
    </subcellularLocation>
</comment>
<sequence length="565" mass="60513">MISGGGSNSTPTITLPAPMRSDTSSCTPRSAMSTTLTPGSAQGEDAAHANVVSTTSTIRAGEEAQGTSASESGTVQQELPPQDRGWPAWRFVLASCLLDLFVSSVQKASQEGVQSVADHPTPLQIWGGTFAYGTWLEYYLSHPPFQNESPVSLGAVGTVALALNYAETLIGIILCGKYPHHIRKGLWACLVVYSGSLLFASFARQGLIRHILRQLWTLMLFQGVLAGSAGGLLYAPIYVWLSQWFQARRALAGGTIFAGAGVGGFAFPLILNALLPPLGFRWTLRLFALITLIICGLSVHLLQPRLPIVRPPLKSLPSSSLAPNQLQARQDHASASKISFSILYDPSFLLVSGTVLTQGMMFSPILTYLPTYLTSFESPTLASLTLAILNAATIPGLIMTGHLCDRYPYTWVQAVSTLLATLSIFLLLQAGDTLSKTLIFALLIGVSAGGFASTWFPSSIDVATRTGRKKDASQSAVVFGYLAIVRGVASIVGPVIAGSVYKPTRVEGGERMGKFGLGSFVVLSGTLGVVALGFVLGNELYRRWRRGLSMRREEERVGKELEELK</sequence>
<dbReference type="Proteomes" id="UP000249723">
    <property type="component" value="Unassembled WGS sequence"/>
</dbReference>
<feature type="transmembrane region" description="Helical" evidence="4">
    <location>
        <begin position="347"/>
        <end position="369"/>
    </location>
</feature>
<gene>
    <name evidence="6" type="ORF">BZ3500_MVSOF-1268-A1-R1_CHR1-3G01698</name>
</gene>
<dbReference type="GO" id="GO:0016020">
    <property type="term" value="C:membrane"/>
    <property type="evidence" value="ECO:0007669"/>
    <property type="project" value="UniProtKB-SubCell"/>
</dbReference>
<feature type="transmembrane region" description="Helical" evidence="4">
    <location>
        <begin position="517"/>
        <end position="541"/>
    </location>
</feature>
<dbReference type="STRING" id="289078.A0A2X0K9U6"/>
<feature type="compositionally biased region" description="Polar residues" evidence="3">
    <location>
        <begin position="21"/>
        <end position="40"/>
    </location>
</feature>
<evidence type="ECO:0000256" key="2">
    <source>
        <dbReference type="ARBA" id="ARBA00006727"/>
    </source>
</evidence>
<feature type="transmembrane region" description="Helical" evidence="4">
    <location>
        <begin position="151"/>
        <end position="174"/>
    </location>
</feature>
<keyword evidence="4" id="KW-0812">Transmembrane</keyword>
<feature type="transmembrane region" description="Helical" evidence="4">
    <location>
        <begin position="381"/>
        <end position="399"/>
    </location>
</feature>
<feature type="transmembrane region" description="Helical" evidence="4">
    <location>
        <begin position="476"/>
        <end position="497"/>
    </location>
</feature>
<dbReference type="OrthoDB" id="2213137at2759"/>
<keyword evidence="4" id="KW-0472">Membrane</keyword>
<evidence type="ECO:0000256" key="4">
    <source>
        <dbReference type="SAM" id="Phobius"/>
    </source>
</evidence>
<feature type="compositionally biased region" description="Polar residues" evidence="3">
    <location>
        <begin position="65"/>
        <end position="79"/>
    </location>
</feature>
<feature type="transmembrane region" description="Helical" evidence="4">
    <location>
        <begin position="250"/>
        <end position="270"/>
    </location>
</feature>
<comment type="similarity">
    <text evidence="2">Belongs to the major facilitator superfamily. Monocarboxylate porter (TC 2.A.1.13) family.</text>
</comment>
<dbReference type="PROSITE" id="PS50850">
    <property type="entry name" value="MFS"/>
    <property type="match status" value="1"/>
</dbReference>
<dbReference type="InterPro" id="IPR050327">
    <property type="entry name" value="Proton-linked_MCT"/>
</dbReference>
<dbReference type="GO" id="GO:0022857">
    <property type="term" value="F:transmembrane transporter activity"/>
    <property type="evidence" value="ECO:0007669"/>
    <property type="project" value="InterPro"/>
</dbReference>
<protein>
    <submittedName>
        <fullName evidence="6">BZ3500_MvSof-1268-A1-R1_Chr1-3g01698 protein</fullName>
    </submittedName>
</protein>
<feature type="region of interest" description="Disordered" evidence="3">
    <location>
        <begin position="1"/>
        <end position="81"/>
    </location>
</feature>
<name>A0A2X0K9U6_9BASI</name>
<dbReference type="Gene3D" id="1.20.1250.20">
    <property type="entry name" value="MFS general substrate transporter like domains"/>
    <property type="match status" value="2"/>
</dbReference>
<evidence type="ECO:0000313" key="7">
    <source>
        <dbReference type="Proteomes" id="UP000249723"/>
    </source>
</evidence>
<dbReference type="InterPro" id="IPR036259">
    <property type="entry name" value="MFS_trans_sf"/>
</dbReference>
<dbReference type="EMBL" id="FMWP01000014">
    <property type="protein sequence ID" value="SCZ89972.1"/>
    <property type="molecule type" value="Genomic_DNA"/>
</dbReference>
<dbReference type="Pfam" id="PF07690">
    <property type="entry name" value="MFS_1"/>
    <property type="match status" value="1"/>
</dbReference>
<dbReference type="PANTHER" id="PTHR11360:SF287">
    <property type="entry name" value="MFS MONOCARBOXYLATE TRANSPORTER"/>
    <property type="match status" value="1"/>
</dbReference>
<keyword evidence="7" id="KW-1185">Reference proteome</keyword>
<dbReference type="InterPro" id="IPR020846">
    <property type="entry name" value="MFS_dom"/>
</dbReference>
<evidence type="ECO:0000313" key="6">
    <source>
        <dbReference type="EMBL" id="SCZ89972.1"/>
    </source>
</evidence>
<evidence type="ECO:0000256" key="1">
    <source>
        <dbReference type="ARBA" id="ARBA00004141"/>
    </source>
</evidence>
<evidence type="ECO:0000259" key="5">
    <source>
        <dbReference type="PROSITE" id="PS50850"/>
    </source>
</evidence>
<dbReference type="AlphaFoldDB" id="A0A2X0K9U6"/>
<dbReference type="InterPro" id="IPR011701">
    <property type="entry name" value="MFS"/>
</dbReference>
<proteinExistence type="inferred from homology"/>
<feature type="transmembrane region" description="Helical" evidence="4">
    <location>
        <begin position="437"/>
        <end position="456"/>
    </location>
</feature>
<feature type="transmembrane region" description="Helical" evidence="4">
    <location>
        <begin position="282"/>
        <end position="302"/>
    </location>
</feature>
<accession>A0A2X0K9U6</accession>
<dbReference type="PANTHER" id="PTHR11360">
    <property type="entry name" value="MONOCARBOXYLATE TRANSPORTER"/>
    <property type="match status" value="1"/>
</dbReference>
<organism evidence="6 7">
    <name type="scientific">Microbotryum saponariae</name>
    <dbReference type="NCBI Taxonomy" id="289078"/>
    <lineage>
        <taxon>Eukaryota</taxon>
        <taxon>Fungi</taxon>
        <taxon>Dikarya</taxon>
        <taxon>Basidiomycota</taxon>
        <taxon>Pucciniomycotina</taxon>
        <taxon>Microbotryomycetes</taxon>
        <taxon>Microbotryales</taxon>
        <taxon>Microbotryaceae</taxon>
        <taxon>Microbotryum</taxon>
    </lineage>
</organism>
<keyword evidence="4" id="KW-1133">Transmembrane helix</keyword>
<dbReference type="SUPFAM" id="SSF103473">
    <property type="entry name" value="MFS general substrate transporter"/>
    <property type="match status" value="1"/>
</dbReference>
<feature type="transmembrane region" description="Helical" evidence="4">
    <location>
        <begin position="215"/>
        <end position="241"/>
    </location>
</feature>
<feature type="transmembrane region" description="Helical" evidence="4">
    <location>
        <begin position="411"/>
        <end position="431"/>
    </location>
</feature>
<feature type="transmembrane region" description="Helical" evidence="4">
    <location>
        <begin position="186"/>
        <end position="203"/>
    </location>
</feature>
<feature type="domain" description="Major facilitator superfamily (MFS) profile" evidence="5">
    <location>
        <begin position="92"/>
        <end position="542"/>
    </location>
</feature>